<dbReference type="Proteomes" id="UP000427108">
    <property type="component" value="Chromosome"/>
</dbReference>
<proteinExistence type="predicted"/>
<keyword evidence="1" id="KW-0732">Signal</keyword>
<protein>
    <submittedName>
        <fullName evidence="2">Uncharacterized protein</fullName>
    </submittedName>
</protein>
<feature type="signal peptide" evidence="1">
    <location>
        <begin position="1"/>
        <end position="22"/>
    </location>
</feature>
<gene>
    <name evidence="2" type="ORF">GJ746_02930</name>
</gene>
<dbReference type="AlphaFoldDB" id="A0A6B8MNI4"/>
<evidence type="ECO:0000313" key="2">
    <source>
        <dbReference type="EMBL" id="QGN36319.1"/>
    </source>
</evidence>
<sequence>MKKLNIGFLFISVFLFASSSFANVTDLSCDFKNGGNMLITHDDDNIYIAYSAPKFSPDDNVIILGKFSENVEQVVIPATQFAEFSLSGITDQNTMVYVSYIPKNLDGIPVADFSLSNDKGRITQTGNCIVDTIKTRNNLLEEGISGVRVRK</sequence>
<dbReference type="EMBL" id="CP046115">
    <property type="protein sequence ID" value="QGN36319.1"/>
    <property type="molecule type" value="Genomic_DNA"/>
</dbReference>
<reference evidence="2 3" key="1">
    <citation type="submission" date="2019-11" db="EMBL/GenBank/DDBJ databases">
        <title>Isolation and Application of One Kind of P-Hydroxybenzoic Acid Degrading Bacterium in Mitigating Cropping Obstacle of Cucumber.</title>
        <authorList>
            <person name="Wu F."/>
            <person name="An Y."/>
        </authorList>
    </citation>
    <scope>NUCLEOTIDE SEQUENCE [LARGE SCALE GENOMIC DNA]</scope>
    <source>
        <strain evidence="2 3">P620</strain>
    </source>
</reference>
<dbReference type="OrthoDB" id="6629002at2"/>
<feature type="chain" id="PRO_5025459073" evidence="1">
    <location>
        <begin position="23"/>
        <end position="151"/>
    </location>
</feature>
<name>A0A6B8MNI4_KLEOX</name>
<evidence type="ECO:0000256" key="1">
    <source>
        <dbReference type="SAM" id="SignalP"/>
    </source>
</evidence>
<evidence type="ECO:0000313" key="3">
    <source>
        <dbReference type="Proteomes" id="UP000427108"/>
    </source>
</evidence>
<organism evidence="2 3">
    <name type="scientific">Klebsiella oxytoca</name>
    <dbReference type="NCBI Taxonomy" id="571"/>
    <lineage>
        <taxon>Bacteria</taxon>
        <taxon>Pseudomonadati</taxon>
        <taxon>Pseudomonadota</taxon>
        <taxon>Gammaproteobacteria</taxon>
        <taxon>Enterobacterales</taxon>
        <taxon>Enterobacteriaceae</taxon>
        <taxon>Klebsiella/Raoultella group</taxon>
        <taxon>Klebsiella</taxon>
    </lineage>
</organism>
<accession>A0A6B8MNI4</accession>
<dbReference type="RefSeq" id="WP_154678861.1">
    <property type="nucleotide sequence ID" value="NZ_CP046115.1"/>
</dbReference>